<dbReference type="GO" id="GO:0004180">
    <property type="term" value="F:carboxypeptidase activity"/>
    <property type="evidence" value="ECO:0007669"/>
    <property type="project" value="UniProtKB-ARBA"/>
</dbReference>
<dbReference type="Pfam" id="PF03734">
    <property type="entry name" value="YkuD"/>
    <property type="match status" value="1"/>
</dbReference>
<dbReference type="InterPro" id="IPR005490">
    <property type="entry name" value="LD_TPept_cat_dom"/>
</dbReference>
<gene>
    <name evidence="9" type="ORF">VZ94_15940</name>
</gene>
<dbReference type="AlphaFoldDB" id="A0A0F3IGS2"/>
<keyword evidence="4 7" id="KW-0133">Cell shape</keyword>
<sequence length="242" mass="26837">MHRKIKLAGLIATVAFAAATSLYFYGRSFWVPMTVKLTGQRSVADVITSIGSKTRNRMAVYFSAAQVAYPPNELTMLALKDSAYLEVWAGHANHPAFIHRYKIKALSGVSGPKLREGDKQVPEGIYRIEGLNPNSSFYLSMKLNYPNNFDSQHAHAEGRTQPGSNIFIHGKSVSIGCLAMGDDAIEELFVLVHDVGLHNVRIAIAPTDPRLAPLSIGHNPAWVAELYRSLEHEFRQYVRSKT</sequence>
<reference evidence="10" key="1">
    <citation type="submission" date="2015-03" db="EMBL/GenBank/DDBJ databases">
        <title>Draft genome sequence of a novel methanotroph (Sn10-6) isolated from flooded ricefield rhizosphere in India.</title>
        <authorList>
            <person name="Pandit P.S."/>
            <person name="Pore S.D."/>
            <person name="Arora P."/>
            <person name="Kapse N.G."/>
            <person name="Dhakephalkar P.K."/>
            <person name="Rahalkar M.C."/>
        </authorList>
    </citation>
    <scope>NUCLEOTIDE SEQUENCE [LARGE SCALE GENOMIC DNA]</scope>
    <source>
        <strain evidence="10">Sn10-6</strain>
    </source>
</reference>
<protein>
    <submittedName>
        <fullName evidence="9">ErfK/YbiS/YcfS/YnhG family protein</fullName>
    </submittedName>
</protein>
<evidence type="ECO:0000256" key="3">
    <source>
        <dbReference type="ARBA" id="ARBA00022679"/>
    </source>
</evidence>
<proteinExistence type="inferred from homology"/>
<evidence type="ECO:0000313" key="9">
    <source>
        <dbReference type="EMBL" id="KJV05733.1"/>
    </source>
</evidence>
<keyword evidence="5 7" id="KW-0573">Peptidoglycan synthesis</keyword>
<feature type="active site" description="Proton donor/acceptor" evidence="7">
    <location>
        <position position="169"/>
    </location>
</feature>
<dbReference type="CDD" id="cd16913">
    <property type="entry name" value="YkuD_like"/>
    <property type="match status" value="1"/>
</dbReference>
<dbReference type="PATRIC" id="fig|1632867.3.peg.1942"/>
<evidence type="ECO:0000256" key="4">
    <source>
        <dbReference type="ARBA" id="ARBA00022960"/>
    </source>
</evidence>
<keyword evidence="10" id="KW-1185">Reference proteome</keyword>
<dbReference type="GO" id="GO:0016740">
    <property type="term" value="F:transferase activity"/>
    <property type="evidence" value="ECO:0007669"/>
    <property type="project" value="UniProtKB-KW"/>
</dbReference>
<dbReference type="PROSITE" id="PS52029">
    <property type="entry name" value="LD_TPASE"/>
    <property type="match status" value="1"/>
</dbReference>
<dbReference type="EMBL" id="LAJX01000182">
    <property type="protein sequence ID" value="KJV05733.1"/>
    <property type="molecule type" value="Genomic_DNA"/>
</dbReference>
<dbReference type="GO" id="GO:0008360">
    <property type="term" value="P:regulation of cell shape"/>
    <property type="evidence" value="ECO:0007669"/>
    <property type="project" value="UniProtKB-UniRule"/>
</dbReference>
<evidence type="ECO:0000259" key="8">
    <source>
        <dbReference type="PROSITE" id="PS52029"/>
    </source>
</evidence>
<comment type="similarity">
    <text evidence="2">Belongs to the YkuD family.</text>
</comment>
<evidence type="ECO:0000256" key="5">
    <source>
        <dbReference type="ARBA" id="ARBA00022984"/>
    </source>
</evidence>
<dbReference type="PANTHER" id="PTHR36699:SF1">
    <property type="entry name" value="L,D-TRANSPEPTIDASE YAFK-RELATED"/>
    <property type="match status" value="1"/>
</dbReference>
<evidence type="ECO:0000256" key="2">
    <source>
        <dbReference type="ARBA" id="ARBA00005992"/>
    </source>
</evidence>
<dbReference type="InterPro" id="IPR038063">
    <property type="entry name" value="Transpep_catalytic_dom"/>
</dbReference>
<keyword evidence="6 7" id="KW-0961">Cell wall biogenesis/degradation</keyword>
<dbReference type="PANTHER" id="PTHR36699">
    <property type="entry name" value="LD-TRANSPEPTIDASE"/>
    <property type="match status" value="1"/>
</dbReference>
<comment type="caution">
    <text evidence="9">The sequence shown here is derived from an EMBL/GenBank/DDBJ whole genome shotgun (WGS) entry which is preliminary data.</text>
</comment>
<dbReference type="GO" id="GO:0009252">
    <property type="term" value="P:peptidoglycan biosynthetic process"/>
    <property type="evidence" value="ECO:0007669"/>
    <property type="project" value="UniProtKB-UniPathway"/>
</dbReference>
<accession>A0A0F3IGS2</accession>
<feature type="active site" description="Nucleophile" evidence="7">
    <location>
        <position position="177"/>
    </location>
</feature>
<name>A0A0F3IGS2_9GAMM</name>
<feature type="domain" description="L,D-TPase catalytic" evidence="8">
    <location>
        <begin position="74"/>
        <end position="205"/>
    </location>
</feature>
<evidence type="ECO:0000256" key="1">
    <source>
        <dbReference type="ARBA" id="ARBA00004752"/>
    </source>
</evidence>
<evidence type="ECO:0000256" key="7">
    <source>
        <dbReference type="PROSITE-ProRule" id="PRU01373"/>
    </source>
</evidence>
<dbReference type="SUPFAM" id="SSF141523">
    <property type="entry name" value="L,D-transpeptidase catalytic domain-like"/>
    <property type="match status" value="1"/>
</dbReference>
<dbReference type="OrthoDB" id="9809748at2"/>
<evidence type="ECO:0000256" key="6">
    <source>
        <dbReference type="ARBA" id="ARBA00023316"/>
    </source>
</evidence>
<reference evidence="9 10" key="2">
    <citation type="journal article" date="2016" name="Microb. Ecol.">
        <title>Genome Characteristics of a Novel Type I Methanotroph (Sn10-6) Isolated from a Flooded Indian Rice Field.</title>
        <authorList>
            <person name="Rahalkar M.C."/>
            <person name="Pandit P.S."/>
            <person name="Dhakephalkar P.K."/>
            <person name="Pore S."/>
            <person name="Arora P."/>
            <person name="Kapse N."/>
        </authorList>
    </citation>
    <scope>NUCLEOTIDE SEQUENCE [LARGE SCALE GENOMIC DNA]</scope>
    <source>
        <strain evidence="9 10">Sn10-6</strain>
    </source>
</reference>
<dbReference type="Proteomes" id="UP000033684">
    <property type="component" value="Unassembled WGS sequence"/>
</dbReference>
<organism evidence="9 10">
    <name type="scientific">Methylocucumis oryzae</name>
    <dbReference type="NCBI Taxonomy" id="1632867"/>
    <lineage>
        <taxon>Bacteria</taxon>
        <taxon>Pseudomonadati</taxon>
        <taxon>Pseudomonadota</taxon>
        <taxon>Gammaproteobacteria</taxon>
        <taxon>Methylococcales</taxon>
        <taxon>Methylococcaceae</taxon>
        <taxon>Methylocucumis</taxon>
    </lineage>
</organism>
<keyword evidence="3" id="KW-0808">Transferase</keyword>
<comment type="pathway">
    <text evidence="1 7">Cell wall biogenesis; peptidoglycan biosynthesis.</text>
</comment>
<dbReference type="GO" id="GO:0071555">
    <property type="term" value="P:cell wall organization"/>
    <property type="evidence" value="ECO:0007669"/>
    <property type="project" value="UniProtKB-UniRule"/>
</dbReference>
<evidence type="ECO:0000313" key="10">
    <source>
        <dbReference type="Proteomes" id="UP000033684"/>
    </source>
</evidence>
<dbReference type="UniPathway" id="UPA00219"/>